<feature type="chain" id="PRO_5046221922" evidence="2">
    <location>
        <begin position="22"/>
        <end position="1366"/>
    </location>
</feature>
<feature type="transmembrane region" description="Helical" evidence="1">
    <location>
        <begin position="1112"/>
        <end position="1138"/>
    </location>
</feature>
<feature type="signal peptide" evidence="2">
    <location>
        <begin position="1"/>
        <end position="21"/>
    </location>
</feature>
<feature type="transmembrane region" description="Helical" evidence="1">
    <location>
        <begin position="392"/>
        <end position="411"/>
    </location>
</feature>
<keyword evidence="2" id="KW-0732">Signal</keyword>
<keyword evidence="1" id="KW-0472">Membrane</keyword>
<organism evidence="3 4">
    <name type="scientific">Orchesella dallaii</name>
    <dbReference type="NCBI Taxonomy" id="48710"/>
    <lineage>
        <taxon>Eukaryota</taxon>
        <taxon>Metazoa</taxon>
        <taxon>Ecdysozoa</taxon>
        <taxon>Arthropoda</taxon>
        <taxon>Hexapoda</taxon>
        <taxon>Collembola</taxon>
        <taxon>Entomobryomorpha</taxon>
        <taxon>Entomobryoidea</taxon>
        <taxon>Orchesellidae</taxon>
        <taxon>Orchesellinae</taxon>
        <taxon>Orchesella</taxon>
    </lineage>
</organism>
<feature type="transmembrane region" description="Helical" evidence="1">
    <location>
        <begin position="447"/>
        <end position="466"/>
    </location>
</feature>
<keyword evidence="1" id="KW-0812">Transmembrane</keyword>
<evidence type="ECO:0000313" key="4">
    <source>
        <dbReference type="Proteomes" id="UP001642540"/>
    </source>
</evidence>
<keyword evidence="1" id="KW-1133">Transmembrane helix</keyword>
<dbReference type="Gene3D" id="1.10.287.70">
    <property type="match status" value="1"/>
</dbReference>
<name>A0ABP1S8V9_9HEXA</name>
<protein>
    <submittedName>
        <fullName evidence="3">Uncharacterized protein</fullName>
    </submittedName>
</protein>
<gene>
    <name evidence="3" type="ORF">ODALV1_LOCUS30905</name>
</gene>
<feature type="transmembrane region" description="Helical" evidence="1">
    <location>
        <begin position="1301"/>
        <end position="1321"/>
    </location>
</feature>
<evidence type="ECO:0000256" key="2">
    <source>
        <dbReference type="SAM" id="SignalP"/>
    </source>
</evidence>
<evidence type="ECO:0000256" key="1">
    <source>
        <dbReference type="SAM" id="Phobius"/>
    </source>
</evidence>
<feature type="transmembrane region" description="Helical" evidence="1">
    <location>
        <begin position="1058"/>
        <end position="1076"/>
    </location>
</feature>
<sequence length="1366" mass="158046">MKSAINSQFLLLLQLIQYCSTNSLQTNVLRLNQELTVFEQCSVHLITPKLQTKKPTLKTPIGENFNVEPLSFPVLHVNYLYRENHMVIGKNDEGLLCGNVRFRLHPNQTFGFLSILSPRLTCDVQIYIAPLSCSTWNINVNFPGRSHVIPYSRNRLDDAYRSRRYFILVSSQQQNADVERIETSIFFGIDTRLPYGKSLVQFRTKLYFKLELIPNSESTEYHVKSSYVVSSPSSIESSNERYHFHKYDYKEVSTLAEIEVLEKFPQSNSWIISCLHCNQTFMQQSIGTAEVSLLKWKEIKSPTDLILLHILSPNFTNTLKYLGNPSFIFDLSNSQLLNPQLFLLEGDSKVGDDKIRQLIEFQQGYHFVTCAVPEQNQIVKMIILVSAFDMKIWFSILFSCVISGIALLLILRHKKDKYAKLNPVSTFLFAFDLLLDHHCKAMDKCRFIGGSWLLVVIVLIVGYEGWTIEILTKPNQPRRYESFHELKSSRFSFYSPNMKNLRKPHKFKESYYRSHFEKIFHSWWDLGENFKYIGSRIAKPESFEEAKEMKEGPDYFSNKLKRCANNDAFIGSYDDAMETYLRLKDQVRENRSYLTISKHSLRTVRRPWFFYNVPWSADLFTKRVHSLMHSGITDLWNAWKMRINTWEVLTKGAVHKIEVKSLAMSGNIVVTYLHPQSKLAACVHAAHAMALRNIFCYLVFLATLQDVIPNTLLGPTLRFRQELDIFRRCSTHLMTTEIQNKNGESQGSYNIEPIHIPLLRSTYQFRESRGIKTGVTCNNMEMQVVSNESSDFLSIAHSRLTCEVQIYLTPSTCRTWTVSPYETWTSLIPGESSSYMYSNHIYRAGRFFILASTFKSRHHLESLDQSIFFLVDTMCLACPMSWGGDIAKSMTKIYFHIEFSHEWNEYQVETTFIVFPKYSEGRREIKYELLAYSSRQFIKSNDIENLVPDSLSSKWFLVCPKCQYYHPGIRNPFSNPMPLGYKLLQIMSPNSTINIIRYGFPVNSEISYVLTPRLETDARHNIRQLLELKDNLHFITCAAPEPEGSRIFIESSFDKKSWLAIFLSCVVSGLAMIFILRCRKDKFAKLNPLPTFLFAFELLLDHHSRVINKCRFIGGAWMFAVIILVGGCGGCNFQGIVLPSMPLMFHDMRDLISNGIQIHIINPLHMLLNSMWHESIDMIREGLTSEEGIHKNLRKIMAECDRDAFVGKFETVQLVSKILEINPRVKTILLSRPLGTLSEPWIFYNIPWSRNTFVNKVHSLIHSGLLKFLISRKTQDNSGGFEQKSGFIKALTMADDDGGSIWLLIYACGVLLGVSGLLFVVEDRKQIWREIKWFCTTFLKFLKRLRRDCCGRVRDPTRNDCNTTSL</sequence>
<comment type="caution">
    <text evidence="3">The sequence shown here is derived from an EMBL/GenBank/DDBJ whole genome shotgun (WGS) entry which is preliminary data.</text>
</comment>
<accession>A0ABP1S8V9</accession>
<reference evidence="3 4" key="1">
    <citation type="submission" date="2024-08" db="EMBL/GenBank/DDBJ databases">
        <authorList>
            <person name="Cucini C."/>
            <person name="Frati F."/>
        </authorList>
    </citation>
    <scope>NUCLEOTIDE SEQUENCE [LARGE SCALE GENOMIC DNA]</scope>
</reference>
<dbReference type="EMBL" id="CAXLJM020000164">
    <property type="protein sequence ID" value="CAL8146709.1"/>
    <property type="molecule type" value="Genomic_DNA"/>
</dbReference>
<keyword evidence="4" id="KW-1185">Reference proteome</keyword>
<dbReference type="Proteomes" id="UP001642540">
    <property type="component" value="Unassembled WGS sequence"/>
</dbReference>
<proteinExistence type="predicted"/>
<evidence type="ECO:0000313" key="3">
    <source>
        <dbReference type="EMBL" id="CAL8146709.1"/>
    </source>
</evidence>